<proteinExistence type="predicted"/>
<accession>A0A368FH15</accession>
<gene>
    <name evidence="2" type="ORF">ANCCAN_22678</name>
</gene>
<dbReference type="AlphaFoldDB" id="A0A368FH15"/>
<sequence>MRAFIAILACSGIVAALNCPRPAKLTAGISTKGRYVVEVEVKSKETNGDKFVFKVELKDRIRAPFVGSLWGTTDLYTPDKVTIPKSCTPALQALRVGQTYIAIGEGDDYLLVRNSRKLDEKEKEFLKKLRQ</sequence>
<name>A0A368FH15_ANCCA</name>
<evidence type="ECO:0000313" key="2">
    <source>
        <dbReference type="EMBL" id="RCN31531.1"/>
    </source>
</evidence>
<reference evidence="2 3" key="1">
    <citation type="submission" date="2014-10" db="EMBL/GenBank/DDBJ databases">
        <title>Draft genome of the hookworm Ancylostoma caninum.</title>
        <authorList>
            <person name="Mitreva M."/>
        </authorList>
    </citation>
    <scope>NUCLEOTIDE SEQUENCE [LARGE SCALE GENOMIC DNA]</scope>
    <source>
        <strain evidence="2 3">Baltimore</strain>
    </source>
</reference>
<dbReference type="Proteomes" id="UP000252519">
    <property type="component" value="Unassembled WGS sequence"/>
</dbReference>
<keyword evidence="3" id="KW-1185">Reference proteome</keyword>
<evidence type="ECO:0000313" key="3">
    <source>
        <dbReference type="Proteomes" id="UP000252519"/>
    </source>
</evidence>
<evidence type="ECO:0008006" key="4">
    <source>
        <dbReference type="Google" id="ProtNLM"/>
    </source>
</evidence>
<evidence type="ECO:0000256" key="1">
    <source>
        <dbReference type="SAM" id="SignalP"/>
    </source>
</evidence>
<protein>
    <recommendedName>
        <fullName evidence="4">Netrin module non-TIMP type domain-containing protein</fullName>
    </recommendedName>
</protein>
<feature type="chain" id="PRO_5017025345" description="Netrin module non-TIMP type domain-containing protein" evidence="1">
    <location>
        <begin position="17"/>
        <end position="131"/>
    </location>
</feature>
<comment type="caution">
    <text evidence="2">The sequence shown here is derived from an EMBL/GenBank/DDBJ whole genome shotgun (WGS) entry which is preliminary data.</text>
</comment>
<keyword evidence="1" id="KW-0732">Signal</keyword>
<dbReference type="InterPro" id="IPR008993">
    <property type="entry name" value="TIMP-like_OB-fold"/>
</dbReference>
<dbReference type="SUPFAM" id="SSF50242">
    <property type="entry name" value="TIMP-like"/>
    <property type="match status" value="1"/>
</dbReference>
<organism evidence="2 3">
    <name type="scientific">Ancylostoma caninum</name>
    <name type="common">Dog hookworm</name>
    <dbReference type="NCBI Taxonomy" id="29170"/>
    <lineage>
        <taxon>Eukaryota</taxon>
        <taxon>Metazoa</taxon>
        <taxon>Ecdysozoa</taxon>
        <taxon>Nematoda</taxon>
        <taxon>Chromadorea</taxon>
        <taxon>Rhabditida</taxon>
        <taxon>Rhabditina</taxon>
        <taxon>Rhabditomorpha</taxon>
        <taxon>Strongyloidea</taxon>
        <taxon>Ancylostomatidae</taxon>
        <taxon>Ancylostomatinae</taxon>
        <taxon>Ancylostoma</taxon>
    </lineage>
</organism>
<dbReference type="EMBL" id="JOJR01001278">
    <property type="protein sequence ID" value="RCN31531.1"/>
    <property type="molecule type" value="Genomic_DNA"/>
</dbReference>
<feature type="signal peptide" evidence="1">
    <location>
        <begin position="1"/>
        <end position="16"/>
    </location>
</feature>